<name>A0A1H6G499_9EURY</name>
<protein>
    <submittedName>
        <fullName evidence="2">Uncharacterized protein</fullName>
    </submittedName>
</protein>
<dbReference type="AlphaFoldDB" id="A0A1H6G499"/>
<accession>A0A1H6G499</accession>
<dbReference type="InterPro" id="IPR032466">
    <property type="entry name" value="Metal_Hydrolase"/>
</dbReference>
<dbReference type="Gene3D" id="3.20.20.140">
    <property type="entry name" value="Metal-dependent hydrolases"/>
    <property type="match status" value="1"/>
</dbReference>
<dbReference type="Pfam" id="PF01026">
    <property type="entry name" value="TatD_DNase"/>
    <property type="match status" value="1"/>
</dbReference>
<dbReference type="RefSeq" id="WP_090507614.1">
    <property type="nucleotide sequence ID" value="NZ_FNWL01000003.1"/>
</dbReference>
<evidence type="ECO:0000313" key="3">
    <source>
        <dbReference type="Proteomes" id="UP000199112"/>
    </source>
</evidence>
<feature type="compositionally biased region" description="Basic and acidic residues" evidence="1">
    <location>
        <begin position="187"/>
        <end position="198"/>
    </location>
</feature>
<dbReference type="PANTHER" id="PTHR42658:SF1">
    <property type="entry name" value="HYDROLASE TATD"/>
    <property type="match status" value="1"/>
</dbReference>
<reference evidence="3" key="1">
    <citation type="submission" date="2016-10" db="EMBL/GenBank/DDBJ databases">
        <authorList>
            <person name="Varghese N."/>
            <person name="Submissions S."/>
        </authorList>
    </citation>
    <scope>NUCLEOTIDE SEQUENCE [LARGE SCALE GENOMIC DNA]</scope>
    <source>
        <strain evidence="3">CGMCC 1.8981</strain>
    </source>
</reference>
<dbReference type="GO" id="GO:0016788">
    <property type="term" value="F:hydrolase activity, acting on ester bonds"/>
    <property type="evidence" value="ECO:0007669"/>
    <property type="project" value="InterPro"/>
</dbReference>
<dbReference type="InterPro" id="IPR001130">
    <property type="entry name" value="TatD-like"/>
</dbReference>
<dbReference type="EMBL" id="FNWL01000003">
    <property type="protein sequence ID" value="SEH16824.1"/>
    <property type="molecule type" value="Genomic_DNA"/>
</dbReference>
<sequence>MSSDYPTRKSVGLFRNEDVGFQQNMPPDSTRIPWIDSHSHAHTGSWNDRHEFDLSGGLAVVMVASSASRAPYRPMTAEDMQSQWDVAIKRCHAISRSHFFEPYVALAVHTTRTRTENWKTLVEKLPAYAELDEVIAIGETGISLNTAQVADPWPLETQKEVVAKQMAVARDANVPFICHTPKSMKSTGDRWVRGKTESGHNLPPSDQLSTEDSLDPESAKIDATKIDVQLANEANLPESRLVIDHANEETASYVLENTDCYVGFSMYGHPSHPPIETVADTIEEYGSDRVVINTDMSGSAEQRPCALKEVILDLLRLDVSPSDVRAAVYENPRDILGLTHLPE</sequence>
<organism evidence="2 3">
    <name type="scientific">Natronorubrum sediminis</name>
    <dbReference type="NCBI Taxonomy" id="640943"/>
    <lineage>
        <taxon>Archaea</taxon>
        <taxon>Methanobacteriati</taxon>
        <taxon>Methanobacteriota</taxon>
        <taxon>Stenosarchaea group</taxon>
        <taxon>Halobacteria</taxon>
        <taxon>Halobacteriales</taxon>
        <taxon>Natrialbaceae</taxon>
        <taxon>Natronorubrum</taxon>
    </lineage>
</organism>
<dbReference type="Proteomes" id="UP000199112">
    <property type="component" value="Unassembled WGS sequence"/>
</dbReference>
<feature type="region of interest" description="Disordered" evidence="1">
    <location>
        <begin position="186"/>
        <end position="215"/>
    </location>
</feature>
<evidence type="ECO:0000313" key="2">
    <source>
        <dbReference type="EMBL" id="SEH16824.1"/>
    </source>
</evidence>
<dbReference type="PANTHER" id="PTHR42658">
    <property type="entry name" value="HYDROLASE TATD"/>
    <property type="match status" value="1"/>
</dbReference>
<dbReference type="SUPFAM" id="SSF51556">
    <property type="entry name" value="Metallo-dependent hydrolases"/>
    <property type="match status" value="1"/>
</dbReference>
<dbReference type="OrthoDB" id="359310at2157"/>
<gene>
    <name evidence="2" type="ORF">SAMN04487967_2795</name>
</gene>
<evidence type="ECO:0000256" key="1">
    <source>
        <dbReference type="SAM" id="MobiDB-lite"/>
    </source>
</evidence>
<keyword evidence="3" id="KW-1185">Reference proteome</keyword>
<dbReference type="InterPro" id="IPR012022">
    <property type="entry name" value="UCP005295"/>
</dbReference>
<proteinExistence type="predicted"/>